<evidence type="ECO:0008006" key="4">
    <source>
        <dbReference type="Google" id="ProtNLM"/>
    </source>
</evidence>
<comment type="caution">
    <text evidence="2">The sequence shown here is derived from an EMBL/GenBank/DDBJ whole genome shotgun (WGS) entry which is preliminary data.</text>
</comment>
<reference evidence="2 3" key="1">
    <citation type="submission" date="2017-12" db="EMBL/GenBank/DDBJ databases">
        <title>Draft genome sequence of Ralstonia pickettii 52.</title>
        <authorList>
            <person name="Zheng B."/>
        </authorList>
    </citation>
    <scope>NUCLEOTIDE SEQUENCE [LARGE SCALE GENOMIC DNA]</scope>
    <source>
        <strain evidence="2 3">52</strain>
    </source>
</reference>
<gene>
    <name evidence="2" type="ORF">C0Q88_08290</name>
</gene>
<dbReference type="OrthoDB" id="9103632at2"/>
<feature type="region of interest" description="Disordered" evidence="1">
    <location>
        <begin position="69"/>
        <end position="93"/>
    </location>
</feature>
<evidence type="ECO:0000313" key="3">
    <source>
        <dbReference type="Proteomes" id="UP000234456"/>
    </source>
</evidence>
<organism evidence="2 3">
    <name type="scientific">Ralstonia pickettii</name>
    <name type="common">Burkholderia pickettii</name>
    <dbReference type="NCBI Taxonomy" id="329"/>
    <lineage>
        <taxon>Bacteria</taxon>
        <taxon>Pseudomonadati</taxon>
        <taxon>Pseudomonadota</taxon>
        <taxon>Betaproteobacteria</taxon>
        <taxon>Burkholderiales</taxon>
        <taxon>Burkholderiaceae</taxon>
        <taxon>Ralstonia</taxon>
    </lineage>
</organism>
<dbReference type="EMBL" id="PKQE01000001">
    <property type="protein sequence ID" value="PLC44667.1"/>
    <property type="molecule type" value="Genomic_DNA"/>
</dbReference>
<dbReference type="AlphaFoldDB" id="A0A2N4TY86"/>
<name>A0A2N4TY86_RALPI</name>
<evidence type="ECO:0000313" key="2">
    <source>
        <dbReference type="EMBL" id="PLC44667.1"/>
    </source>
</evidence>
<evidence type="ECO:0000256" key="1">
    <source>
        <dbReference type="SAM" id="MobiDB-lite"/>
    </source>
</evidence>
<protein>
    <recommendedName>
        <fullName evidence="4">Beta-hexosaminidase</fullName>
    </recommendedName>
</protein>
<proteinExistence type="predicted"/>
<accession>A0A2N4TY86</accession>
<dbReference type="RefSeq" id="WP_102065065.1">
    <property type="nucleotide sequence ID" value="NZ_PKQE01000001.1"/>
</dbReference>
<dbReference type="Proteomes" id="UP000234456">
    <property type="component" value="Unassembled WGS sequence"/>
</dbReference>
<sequence length="93" mass="10368">MHRIVNRTPATLRIGKHDVQRRPVPGSLHCSYTLRVDGVVVWESISIPCARDLDGAVKTHRSCQEVMQAARRGGRRMGMQKINGAVRPKRGAL</sequence>